<dbReference type="Pfam" id="PF00814">
    <property type="entry name" value="TsaD"/>
    <property type="match status" value="1"/>
</dbReference>
<dbReference type="InterPro" id="IPR043129">
    <property type="entry name" value="ATPase_NBD"/>
</dbReference>
<accession>A0AAE3SN21</accession>
<dbReference type="Proteomes" id="UP001207116">
    <property type="component" value="Unassembled WGS sequence"/>
</dbReference>
<dbReference type="Gene3D" id="3.30.420.40">
    <property type="match status" value="2"/>
</dbReference>
<feature type="domain" description="Gcp-like" evidence="1">
    <location>
        <begin position="36"/>
        <end position="144"/>
    </location>
</feature>
<dbReference type="SUPFAM" id="SSF53067">
    <property type="entry name" value="Actin-like ATPase domain"/>
    <property type="match status" value="2"/>
</dbReference>
<evidence type="ECO:0000259" key="1">
    <source>
        <dbReference type="Pfam" id="PF00814"/>
    </source>
</evidence>
<dbReference type="GO" id="GO:0061711">
    <property type="term" value="F:tRNA N(6)-L-threonylcarbamoyladenine synthase activity"/>
    <property type="evidence" value="ECO:0007669"/>
    <property type="project" value="UniProtKB-EC"/>
</dbReference>
<dbReference type="PANTHER" id="PTHR11735:SF11">
    <property type="entry name" value="TRNA THREONYLCARBAMOYLADENOSINE BIOSYNTHESIS PROTEIN TSAB"/>
    <property type="match status" value="1"/>
</dbReference>
<dbReference type="PANTHER" id="PTHR11735">
    <property type="entry name" value="TRNA N6-ADENOSINE THREONYLCARBAMOYLTRANSFERASE"/>
    <property type="match status" value="1"/>
</dbReference>
<protein>
    <submittedName>
        <fullName evidence="2">tRNA (Adenosine(37)-N6)-threonylcarbamoyltransferase complex dimerization subunit type 1 TsaB</fullName>
        <ecNumber evidence="2">2.3.1.234</ecNumber>
    </submittedName>
</protein>
<dbReference type="EC" id="2.3.1.234" evidence="2"/>
<proteinExistence type="predicted"/>
<dbReference type="EMBL" id="JAPFQP010000001">
    <property type="protein sequence ID" value="MCX2719055.1"/>
    <property type="molecule type" value="Genomic_DNA"/>
</dbReference>
<keyword evidence="2" id="KW-0012">Acyltransferase</keyword>
<organism evidence="2 3">
    <name type="scientific">Lentiprolixibacter aurantiacus</name>
    <dbReference type="NCBI Taxonomy" id="2993939"/>
    <lineage>
        <taxon>Bacteria</taxon>
        <taxon>Pseudomonadati</taxon>
        <taxon>Bacteroidota</taxon>
        <taxon>Flavobacteriia</taxon>
        <taxon>Flavobacteriales</taxon>
        <taxon>Flavobacteriaceae</taxon>
        <taxon>Lentiprolixibacter</taxon>
    </lineage>
</organism>
<name>A0AAE3SN21_9FLAO</name>
<dbReference type="GO" id="GO:0005829">
    <property type="term" value="C:cytosol"/>
    <property type="evidence" value="ECO:0007669"/>
    <property type="project" value="TreeGrafter"/>
</dbReference>
<dbReference type="CDD" id="cd24032">
    <property type="entry name" value="ASKHA_NBD_TsaB"/>
    <property type="match status" value="1"/>
</dbReference>
<dbReference type="NCBIfam" id="TIGR03725">
    <property type="entry name" value="T6A_YeaZ"/>
    <property type="match status" value="1"/>
</dbReference>
<dbReference type="InterPro" id="IPR022496">
    <property type="entry name" value="T6A_TsaB"/>
</dbReference>
<reference evidence="2" key="1">
    <citation type="submission" date="2022-11" db="EMBL/GenBank/DDBJ databases">
        <title>The characterization of three novel Bacteroidetes species and genomic analysis of their roles in tidal elemental geochemical cycles.</title>
        <authorList>
            <person name="Ma K.-J."/>
        </authorList>
    </citation>
    <scope>NUCLEOTIDE SEQUENCE</scope>
    <source>
        <strain evidence="2">M415</strain>
    </source>
</reference>
<keyword evidence="2" id="KW-0808">Transferase</keyword>
<dbReference type="GO" id="GO:0002949">
    <property type="term" value="P:tRNA threonylcarbamoyladenosine modification"/>
    <property type="evidence" value="ECO:0007669"/>
    <property type="project" value="InterPro"/>
</dbReference>
<evidence type="ECO:0000313" key="3">
    <source>
        <dbReference type="Proteomes" id="UP001207116"/>
    </source>
</evidence>
<keyword evidence="3" id="KW-1185">Reference proteome</keyword>
<evidence type="ECO:0000313" key="2">
    <source>
        <dbReference type="EMBL" id="MCX2719055.1"/>
    </source>
</evidence>
<sequence length="220" mass="24428">MAIILNLETATTNCSVSLAQDGKLLALREENYQGYSHSEKLHIFIGEVLEEAGKDMQDLSAVAVSKGPGSYTGLRIGVAAAKGICFALDIPLISIPTLDSLGRQIEVEEGYLIPMLDARRMEVYAKVLSNSYETVRETEAEIIDAKSFAEFAKKAPVYLLGNGAKKCIGVLDHPNFHFREDLVPSAREMASMSYHNYANKEFEDLAYFEPYYLKEFILGK</sequence>
<dbReference type="InterPro" id="IPR000905">
    <property type="entry name" value="Gcp-like_dom"/>
</dbReference>
<dbReference type="AlphaFoldDB" id="A0AAE3SN21"/>
<gene>
    <name evidence="2" type="primary">tsaB</name>
    <name evidence="2" type="ORF">OO016_05530</name>
</gene>
<comment type="caution">
    <text evidence="2">The sequence shown here is derived from an EMBL/GenBank/DDBJ whole genome shotgun (WGS) entry which is preliminary data.</text>
</comment>
<dbReference type="RefSeq" id="WP_266011495.1">
    <property type="nucleotide sequence ID" value="NZ_JAPFQP010000001.1"/>
</dbReference>